<organism evidence="5 6">
    <name type="scientific">Novipirellula herctigrandis</name>
    <dbReference type="NCBI Taxonomy" id="2527986"/>
    <lineage>
        <taxon>Bacteria</taxon>
        <taxon>Pseudomonadati</taxon>
        <taxon>Planctomycetota</taxon>
        <taxon>Planctomycetia</taxon>
        <taxon>Pirellulales</taxon>
        <taxon>Pirellulaceae</taxon>
        <taxon>Novipirellula</taxon>
    </lineage>
</organism>
<evidence type="ECO:0000313" key="6">
    <source>
        <dbReference type="Proteomes" id="UP000315010"/>
    </source>
</evidence>
<dbReference type="EMBL" id="SJPJ01000001">
    <property type="protein sequence ID" value="TWT82963.1"/>
    <property type="molecule type" value="Genomic_DNA"/>
</dbReference>
<evidence type="ECO:0000313" key="5">
    <source>
        <dbReference type="EMBL" id="TWT82963.1"/>
    </source>
</evidence>
<keyword evidence="6" id="KW-1185">Reference proteome</keyword>
<feature type="transmembrane region" description="Helical" evidence="2">
    <location>
        <begin position="197"/>
        <end position="217"/>
    </location>
</feature>
<evidence type="ECO:0000259" key="4">
    <source>
        <dbReference type="Pfam" id="PF09990"/>
    </source>
</evidence>
<dbReference type="PANTHER" id="PTHR35889">
    <property type="entry name" value="CYCLOINULO-OLIGOSACCHARIDE FRUCTANOTRANSFERASE-RELATED"/>
    <property type="match status" value="1"/>
</dbReference>
<keyword evidence="2" id="KW-0472">Membrane</keyword>
<dbReference type="GO" id="GO:0020037">
    <property type="term" value="F:heme binding"/>
    <property type="evidence" value="ECO:0007669"/>
    <property type="project" value="InterPro"/>
</dbReference>
<dbReference type="SUPFAM" id="SSF46626">
    <property type="entry name" value="Cytochrome c"/>
    <property type="match status" value="1"/>
</dbReference>
<evidence type="ECO:0000256" key="1">
    <source>
        <dbReference type="SAM" id="MobiDB-lite"/>
    </source>
</evidence>
<feature type="region of interest" description="Disordered" evidence="1">
    <location>
        <begin position="345"/>
        <end position="364"/>
    </location>
</feature>
<reference evidence="5 6" key="1">
    <citation type="submission" date="2019-02" db="EMBL/GenBank/DDBJ databases">
        <title>Deep-cultivation of Planctomycetes and their phenomic and genomic characterization uncovers novel biology.</title>
        <authorList>
            <person name="Wiegand S."/>
            <person name="Jogler M."/>
            <person name="Boedeker C."/>
            <person name="Pinto D."/>
            <person name="Vollmers J."/>
            <person name="Rivas-Marin E."/>
            <person name="Kohn T."/>
            <person name="Peeters S.H."/>
            <person name="Heuer A."/>
            <person name="Rast P."/>
            <person name="Oberbeckmann S."/>
            <person name="Bunk B."/>
            <person name="Jeske O."/>
            <person name="Meyerdierks A."/>
            <person name="Storesund J.E."/>
            <person name="Kallscheuer N."/>
            <person name="Luecker S."/>
            <person name="Lage O.M."/>
            <person name="Pohl T."/>
            <person name="Merkel B.J."/>
            <person name="Hornburger P."/>
            <person name="Mueller R.-W."/>
            <person name="Bruemmer F."/>
            <person name="Labrenz M."/>
            <person name="Spormann A.M."/>
            <person name="Op Den Camp H."/>
            <person name="Overmann J."/>
            <person name="Amann R."/>
            <person name="Jetten M.S.M."/>
            <person name="Mascher T."/>
            <person name="Medema M.H."/>
            <person name="Devos D.P."/>
            <person name="Kaster A.-K."/>
            <person name="Ovreas L."/>
            <person name="Rohde M."/>
            <person name="Galperin M.Y."/>
            <person name="Jogler C."/>
        </authorList>
    </citation>
    <scope>NUCLEOTIDE SEQUENCE [LARGE SCALE GENOMIC DNA]</scope>
    <source>
        <strain evidence="5 6">CA13</strain>
    </source>
</reference>
<feature type="transmembrane region" description="Helical" evidence="2">
    <location>
        <begin position="266"/>
        <end position="290"/>
    </location>
</feature>
<dbReference type="AlphaFoldDB" id="A0A5C5Z8V2"/>
<dbReference type="InterPro" id="IPR036909">
    <property type="entry name" value="Cyt_c-like_dom_sf"/>
</dbReference>
<keyword evidence="2" id="KW-1133">Transmembrane helix</keyword>
<keyword evidence="2" id="KW-0812">Transmembrane</keyword>
<name>A0A5C5Z8V2_9BACT</name>
<gene>
    <name evidence="5" type="ORF">CA13_44260</name>
</gene>
<dbReference type="OrthoDB" id="9809746at2"/>
<accession>A0A5C5Z8V2</accession>
<dbReference type="InterPro" id="IPR019251">
    <property type="entry name" value="DUF2231_TM"/>
</dbReference>
<evidence type="ECO:0000256" key="2">
    <source>
        <dbReference type="SAM" id="Phobius"/>
    </source>
</evidence>
<feature type="domain" description="DUF2231" evidence="4">
    <location>
        <begin position="192"/>
        <end position="323"/>
    </location>
</feature>
<comment type="caution">
    <text evidence="5">The sequence shown here is derived from an EMBL/GenBank/DDBJ whole genome shotgun (WGS) entry which is preliminary data.</text>
</comment>
<protein>
    <submittedName>
        <fullName evidence="5">Planctomycete cytochrome C</fullName>
    </submittedName>
</protein>
<dbReference type="Pfam" id="PF07635">
    <property type="entry name" value="PSCyt1"/>
    <property type="match status" value="1"/>
</dbReference>
<feature type="domain" description="Cytochrome C Planctomycete-type" evidence="3">
    <location>
        <begin position="80"/>
        <end position="132"/>
    </location>
</feature>
<dbReference type="InterPro" id="IPR011429">
    <property type="entry name" value="Cyt_c_Planctomycete-type"/>
</dbReference>
<dbReference type="Pfam" id="PF09990">
    <property type="entry name" value="DUF2231"/>
    <property type="match status" value="1"/>
</dbReference>
<dbReference type="PANTHER" id="PTHR35889:SF3">
    <property type="entry name" value="F-BOX DOMAIN-CONTAINING PROTEIN"/>
    <property type="match status" value="1"/>
</dbReference>
<proteinExistence type="predicted"/>
<sequence>MTLFTQWRCYSLLLNLEPAVNVLCRCPSLYVARFVSLLVAVSFVWPVRGQETPSQVAVVDEEGHLIQFQRDIAPILSRHCLECHGPEDAKNDFRVDDAETFMQYVEPDDIEGSTLYIDYLTTSDEDMMMPPTSHGGPLSPSDLALVRTWVDEGAQWPEGAKVGSTDAVVVPAVVAAEPRDLAQRIWAFQGFLHPATVHFPIALLLLGALFVVLGIKWPSLSTQVPLACLILGGISAVVATAMGWSFATEQGYGSWSRIDFDSEVFWHRWSGVLVAFGSVVLIGIAAMAFWRDSERLGHVWKVGMVVMAGMVGAVGHQGGELNYGKDFYPKAIAILLGTESTEAEAEPVPPVAISEQPIDNQAAE</sequence>
<evidence type="ECO:0000259" key="3">
    <source>
        <dbReference type="Pfam" id="PF07635"/>
    </source>
</evidence>
<feature type="transmembrane region" description="Helical" evidence="2">
    <location>
        <begin position="224"/>
        <end position="246"/>
    </location>
</feature>
<dbReference type="Proteomes" id="UP000315010">
    <property type="component" value="Unassembled WGS sequence"/>
</dbReference>
<feature type="transmembrane region" description="Helical" evidence="2">
    <location>
        <begin position="302"/>
        <end position="319"/>
    </location>
</feature>
<dbReference type="GO" id="GO:0009055">
    <property type="term" value="F:electron transfer activity"/>
    <property type="evidence" value="ECO:0007669"/>
    <property type="project" value="InterPro"/>
</dbReference>